<dbReference type="GO" id="GO:0005506">
    <property type="term" value="F:iron ion binding"/>
    <property type="evidence" value="ECO:0007669"/>
    <property type="project" value="InterPro"/>
</dbReference>
<evidence type="ECO:0000256" key="7">
    <source>
        <dbReference type="ARBA" id="ARBA00023002"/>
    </source>
</evidence>
<evidence type="ECO:0000256" key="2">
    <source>
        <dbReference type="ARBA" id="ARBA00001974"/>
    </source>
</evidence>
<evidence type="ECO:0000256" key="3">
    <source>
        <dbReference type="ARBA" id="ARBA00006849"/>
    </source>
</evidence>
<keyword evidence="6" id="KW-0479">Metal-binding</keyword>
<dbReference type="InterPro" id="IPR046867">
    <property type="entry name" value="AldOxase/xan_DH_MoCoBD2"/>
</dbReference>
<feature type="domain" description="Aldehyde oxidase/xanthine dehydrogenase a/b hammerhead" evidence="12">
    <location>
        <begin position="51"/>
        <end position="159"/>
    </location>
</feature>
<keyword evidence="4" id="KW-0500">Molybdenum</keyword>
<comment type="cofactor">
    <cofactor evidence="11">
        <name>Mo-molybdopterin cytosine dinucleotide</name>
        <dbReference type="ChEBI" id="CHEBI:71308"/>
    </cofactor>
</comment>
<dbReference type="AlphaFoldDB" id="A0P1F0"/>
<dbReference type="GO" id="GO:0016491">
    <property type="term" value="F:oxidoreductase activity"/>
    <property type="evidence" value="ECO:0007669"/>
    <property type="project" value="UniProtKB-KW"/>
</dbReference>
<evidence type="ECO:0000256" key="11">
    <source>
        <dbReference type="ARBA" id="ARBA00053029"/>
    </source>
</evidence>
<name>A0P1F0_ROSAI</name>
<dbReference type="InterPro" id="IPR008274">
    <property type="entry name" value="AldOxase/xan_DH_MoCoBD1"/>
</dbReference>
<dbReference type="FunFam" id="3.30.365.10:FF:000001">
    <property type="entry name" value="Xanthine dehydrogenase oxidase"/>
    <property type="match status" value="1"/>
</dbReference>
<proteinExistence type="inferred from homology"/>
<evidence type="ECO:0000256" key="6">
    <source>
        <dbReference type="ARBA" id="ARBA00022723"/>
    </source>
</evidence>
<keyword evidence="8" id="KW-0408">Iron</keyword>
<dbReference type="Pfam" id="PF20256">
    <property type="entry name" value="MoCoBD_2"/>
    <property type="match status" value="1"/>
</dbReference>
<dbReference type="NCBIfam" id="TIGR02965">
    <property type="entry name" value="xanthine_xdhB"/>
    <property type="match status" value="1"/>
</dbReference>
<dbReference type="Gene3D" id="3.90.1170.50">
    <property type="entry name" value="Aldehyde oxidase/xanthine dehydrogenase, a/b hammerhead"/>
    <property type="match status" value="1"/>
</dbReference>
<comment type="cofactor">
    <cofactor evidence="1">
        <name>Mo-molybdopterin</name>
        <dbReference type="ChEBI" id="CHEBI:71302"/>
    </cofactor>
</comment>
<evidence type="ECO:0000256" key="4">
    <source>
        <dbReference type="ARBA" id="ARBA00022505"/>
    </source>
</evidence>
<dbReference type="GO" id="GO:0030151">
    <property type="term" value="F:molybdenum ion binding"/>
    <property type="evidence" value="ECO:0007669"/>
    <property type="project" value="InterPro"/>
</dbReference>
<gene>
    <name evidence="13" type="ORF">SIAM614_01791</name>
</gene>
<dbReference type="InterPro" id="IPR036856">
    <property type="entry name" value="Ald_Oxase/Xan_DH_a/b_sf"/>
</dbReference>
<organism evidence="13 14">
    <name type="scientific">Roseibium aggregatum (strain ATCC 25650 / DSM 13394 / JCM 20685 / NBRC 16684 / NCIMB 2208 / IAM 12614 / B1)</name>
    <name type="common">Stappia aggregata</name>
    <dbReference type="NCBI Taxonomy" id="384765"/>
    <lineage>
        <taxon>Bacteria</taxon>
        <taxon>Pseudomonadati</taxon>
        <taxon>Pseudomonadota</taxon>
        <taxon>Alphaproteobacteria</taxon>
        <taxon>Hyphomicrobiales</taxon>
        <taxon>Stappiaceae</taxon>
        <taxon>Roseibium</taxon>
    </lineage>
</organism>
<evidence type="ECO:0000259" key="12">
    <source>
        <dbReference type="SMART" id="SM01008"/>
    </source>
</evidence>
<dbReference type="InterPro" id="IPR014309">
    <property type="entry name" value="Xanthine_DH_Mopterin-bd_su"/>
</dbReference>
<comment type="caution">
    <text evidence="13">The sequence shown here is derived from an EMBL/GenBank/DDBJ whole genome shotgun (WGS) entry which is preliminary data.</text>
</comment>
<accession>A0P1F0</accession>
<reference evidence="13 14" key="1">
    <citation type="submission" date="2006-05" db="EMBL/GenBank/DDBJ databases">
        <authorList>
            <person name="King G."/>
            <person name="Ferriera S."/>
            <person name="Johnson J."/>
            <person name="Kravitz S."/>
            <person name="Beeson K."/>
            <person name="Sutton G."/>
            <person name="Rogers Y.-H."/>
            <person name="Friedman R."/>
            <person name="Frazier M."/>
            <person name="Venter J.C."/>
        </authorList>
    </citation>
    <scope>NUCLEOTIDE SEQUENCE [LARGE SCALE GENOMIC DNA]</scope>
    <source>
        <strain evidence="14">ATCC 25650 / DSM 13394 / JCM 20685 / NBRC 16684 / NCIMB 2208 / IAM 12614 / B1</strain>
    </source>
</reference>
<dbReference type="Gene3D" id="3.30.365.10">
    <property type="entry name" value="Aldehyde oxidase/xanthine dehydrogenase, molybdopterin binding domain"/>
    <property type="match status" value="4"/>
</dbReference>
<evidence type="ECO:0000256" key="8">
    <source>
        <dbReference type="ARBA" id="ARBA00023004"/>
    </source>
</evidence>
<dbReference type="SMART" id="SM01008">
    <property type="entry name" value="Ald_Xan_dh_C"/>
    <property type="match status" value="1"/>
</dbReference>
<evidence type="ECO:0000313" key="13">
    <source>
        <dbReference type="EMBL" id="EAV41101.1"/>
    </source>
</evidence>
<dbReference type="eggNOG" id="COG4631">
    <property type="taxonomic scope" value="Bacteria"/>
</dbReference>
<evidence type="ECO:0000256" key="10">
    <source>
        <dbReference type="ARBA" id="ARBA00034078"/>
    </source>
</evidence>
<evidence type="ECO:0000313" key="14">
    <source>
        <dbReference type="Proteomes" id="UP000004848"/>
    </source>
</evidence>
<evidence type="ECO:0000256" key="5">
    <source>
        <dbReference type="ARBA" id="ARBA00022714"/>
    </source>
</evidence>
<dbReference type="PANTHER" id="PTHR11908">
    <property type="entry name" value="XANTHINE DEHYDROGENASE"/>
    <property type="match status" value="1"/>
</dbReference>
<keyword evidence="7" id="KW-0560">Oxidoreductase</keyword>
<dbReference type="SUPFAM" id="SSF56003">
    <property type="entry name" value="Molybdenum cofactor-binding domain"/>
    <property type="match status" value="1"/>
</dbReference>
<comment type="cofactor">
    <cofactor evidence="10">
        <name>[2Fe-2S] cluster</name>
        <dbReference type="ChEBI" id="CHEBI:190135"/>
    </cofactor>
</comment>
<dbReference type="InterPro" id="IPR016208">
    <property type="entry name" value="Ald_Oxase/xanthine_DH-like"/>
</dbReference>
<protein>
    <submittedName>
        <fullName evidence="13">Putative xanthine dehydrogenase protein</fullName>
    </submittedName>
</protein>
<dbReference type="Pfam" id="PF01315">
    <property type="entry name" value="Ald_Xan_dh_C"/>
    <property type="match status" value="1"/>
</dbReference>
<keyword evidence="9" id="KW-0411">Iron-sulfur</keyword>
<evidence type="ECO:0000256" key="1">
    <source>
        <dbReference type="ARBA" id="ARBA00001924"/>
    </source>
</evidence>
<dbReference type="Pfam" id="PF02738">
    <property type="entry name" value="MoCoBD_1"/>
    <property type="match status" value="1"/>
</dbReference>
<dbReference type="InterPro" id="IPR000674">
    <property type="entry name" value="Ald_Oxase/Xan_DH_a/b"/>
</dbReference>
<dbReference type="Proteomes" id="UP000004848">
    <property type="component" value="Unassembled WGS sequence"/>
</dbReference>
<dbReference type="GO" id="GO:0051537">
    <property type="term" value="F:2 iron, 2 sulfur cluster binding"/>
    <property type="evidence" value="ECO:0007669"/>
    <property type="project" value="UniProtKB-KW"/>
</dbReference>
<sequence>MTTGAKRRPTCCLLEFEANHMKHDIITDAKKSISGAVHTDRRHDSAEKHVTGRAEYCDDIAEPQGTLHAYLGTSTVAHGLIRSMDLDAVLAAPGVIGVLTADDVPGHNDISPTGQKDEPVFPVDRTEFHGQPLFAVIATSRDAARRAAELAKIDYEVLPHALDPVSAIEADYPHVTEPLKLERGDIAPAFDSAKNRIKGRMTIGGQDHMYLEGQIAFAIPGEDDDVVVHCSTQHPSEAQHMVAHVLGVPSNAVTVNVRRMGGGFGGKESQMNLFCAVAAIAAKKWNRPVKIRPDRDQDMTATGKRHDFVVDYDVAFDDTGRIEAVDGTFAARCGYSSDLSGPVTDRALFHADNAYFYANVRLTSRPMKTNTVSNTAFRGFGGPQGVVAAERMIEEIAYALGKDPLEIRKTNFYGDRNDGRILTPYHQEVEDNILPRLIGDLESSSDYQARREAVLQHNARSSMIKRGIALTPVKFGISFTATWYNQAGALIHIYNDGSIHLNHGGTEMGQGLNTKVAQVVADAFQVDFERIKITKTTTEKVPNTSATAASSGSDLNGMAALNAAEQLKERLVAFAAERWNSEPETIRFHNNMVEIGSELVSFNDLVRQAYMARVHLSAAGFYKTPKIHWDRAAGKGRPFYYFAYGASCSEVSVDTLTGEYRVERTDILHDVGKSLNPILDKGQVEGAFIQGMGWLTTEELWWDQAGRLRTHAPSTYKIPLASDRPRQFTVKLAEWSENKERTIKRSKAVGEPPFMLGISVFEALSMAVASVADYRECPRLDAPATPERVLMAIERLKNRE</sequence>
<dbReference type="SUPFAM" id="SSF54665">
    <property type="entry name" value="CO dehydrogenase molybdoprotein N-domain-like"/>
    <property type="match status" value="1"/>
</dbReference>
<dbReference type="EMBL" id="AAUW01000023">
    <property type="protein sequence ID" value="EAV41101.1"/>
    <property type="molecule type" value="Genomic_DNA"/>
</dbReference>
<comment type="similarity">
    <text evidence="3">Belongs to the xanthine dehydrogenase family.</text>
</comment>
<comment type="cofactor">
    <cofactor evidence="2">
        <name>FAD</name>
        <dbReference type="ChEBI" id="CHEBI:57692"/>
    </cofactor>
</comment>
<keyword evidence="5" id="KW-0001">2Fe-2S</keyword>
<dbReference type="FunFam" id="3.30.365.10:FF:000002">
    <property type="entry name" value="Xanthine dehydrogenase oxidase"/>
    <property type="match status" value="1"/>
</dbReference>
<evidence type="ECO:0000256" key="9">
    <source>
        <dbReference type="ARBA" id="ARBA00023014"/>
    </source>
</evidence>
<dbReference type="InterPro" id="IPR037165">
    <property type="entry name" value="AldOxase/xan_DH_Mopterin-bd_sf"/>
</dbReference>
<dbReference type="PANTHER" id="PTHR11908:SF132">
    <property type="entry name" value="ALDEHYDE OXIDASE 1-RELATED"/>
    <property type="match status" value="1"/>
</dbReference>